<dbReference type="InterPro" id="IPR032675">
    <property type="entry name" value="LRR_dom_sf"/>
</dbReference>
<dbReference type="AlphaFoldDB" id="A0AAD7EPI4"/>
<evidence type="ECO:0000313" key="1">
    <source>
        <dbReference type="EMBL" id="KAJ7346242.1"/>
    </source>
</evidence>
<organism evidence="1 2">
    <name type="scientific">Mycena albidolilacea</name>
    <dbReference type="NCBI Taxonomy" id="1033008"/>
    <lineage>
        <taxon>Eukaryota</taxon>
        <taxon>Fungi</taxon>
        <taxon>Dikarya</taxon>
        <taxon>Basidiomycota</taxon>
        <taxon>Agaricomycotina</taxon>
        <taxon>Agaricomycetes</taxon>
        <taxon>Agaricomycetidae</taxon>
        <taxon>Agaricales</taxon>
        <taxon>Marasmiineae</taxon>
        <taxon>Mycenaceae</taxon>
        <taxon>Mycena</taxon>
    </lineage>
</organism>
<comment type="caution">
    <text evidence="1">The sequence shown here is derived from an EMBL/GenBank/DDBJ whole genome shotgun (WGS) entry which is preliminary data.</text>
</comment>
<evidence type="ECO:0000313" key="2">
    <source>
        <dbReference type="Proteomes" id="UP001218218"/>
    </source>
</evidence>
<gene>
    <name evidence="1" type="ORF">DFH08DRAFT_870794</name>
</gene>
<sequence>MRFDPHVQIDAPAVNLPTVPRLPPEIQKMIVDLLSDNKDALRTCSLVDQAWLHLSRRHFFASVHLLKERCESFRDICHSPRGTVAPYISTVSISSPKDADYMNESASFFLDLVPYLPPLPALTSLEISSLSWQDASQQCLFSMARCFSNLTELCIHLVEFRHSQQVLDLLSCFQMLEKISIGATFAAEDQTSSSIPPPNLRHLRVLRLRVGMHGSGAFRDIISWFIPTNGLPAIQTLSIAALDASLFLVVGSLLRGLGSTLKHLDIWFKSTVTVAEVNTHIDLTRNQGLRSVTVHSLDSKSWALLEGISIDVLSVDIFVESMEALDRMEWALLSWTPQFAGLRRFSLAVMCFTEIPGTNRGSLDVDTVQREIRRRVPEWAEQGNTEIKLELKSVLEFYDEVR</sequence>
<proteinExistence type="predicted"/>
<dbReference type="Proteomes" id="UP001218218">
    <property type="component" value="Unassembled WGS sequence"/>
</dbReference>
<keyword evidence="2" id="KW-1185">Reference proteome</keyword>
<evidence type="ECO:0008006" key="3">
    <source>
        <dbReference type="Google" id="ProtNLM"/>
    </source>
</evidence>
<name>A0AAD7EPI4_9AGAR</name>
<dbReference type="Gene3D" id="3.80.10.10">
    <property type="entry name" value="Ribonuclease Inhibitor"/>
    <property type="match status" value="1"/>
</dbReference>
<reference evidence="1" key="1">
    <citation type="submission" date="2023-03" db="EMBL/GenBank/DDBJ databases">
        <title>Massive genome expansion in bonnet fungi (Mycena s.s.) driven by repeated elements and novel gene families across ecological guilds.</title>
        <authorList>
            <consortium name="Lawrence Berkeley National Laboratory"/>
            <person name="Harder C.B."/>
            <person name="Miyauchi S."/>
            <person name="Viragh M."/>
            <person name="Kuo A."/>
            <person name="Thoen E."/>
            <person name="Andreopoulos B."/>
            <person name="Lu D."/>
            <person name="Skrede I."/>
            <person name="Drula E."/>
            <person name="Henrissat B."/>
            <person name="Morin E."/>
            <person name="Kohler A."/>
            <person name="Barry K."/>
            <person name="LaButti K."/>
            <person name="Morin E."/>
            <person name="Salamov A."/>
            <person name="Lipzen A."/>
            <person name="Mereny Z."/>
            <person name="Hegedus B."/>
            <person name="Baldrian P."/>
            <person name="Stursova M."/>
            <person name="Weitz H."/>
            <person name="Taylor A."/>
            <person name="Grigoriev I.V."/>
            <person name="Nagy L.G."/>
            <person name="Martin F."/>
            <person name="Kauserud H."/>
        </authorList>
    </citation>
    <scope>NUCLEOTIDE SEQUENCE</scope>
    <source>
        <strain evidence="1">CBHHK002</strain>
    </source>
</reference>
<accession>A0AAD7EPI4</accession>
<dbReference type="EMBL" id="JARIHO010000021">
    <property type="protein sequence ID" value="KAJ7346242.1"/>
    <property type="molecule type" value="Genomic_DNA"/>
</dbReference>
<dbReference type="SUPFAM" id="SSF52047">
    <property type="entry name" value="RNI-like"/>
    <property type="match status" value="1"/>
</dbReference>
<protein>
    <recommendedName>
        <fullName evidence="3">F-box domain-containing protein</fullName>
    </recommendedName>
</protein>